<gene>
    <name evidence="2" type="primary">BnaC05g36850D</name>
    <name evidence="1" type="ORF">DARMORV10_C05P49940.1</name>
    <name evidence="2" type="ORF">GSBRNA2T00076055001</name>
</gene>
<dbReference type="Proteomes" id="UP001295469">
    <property type="component" value="Chromosome C05"/>
</dbReference>
<sequence>MSLEAETIPENTTVSILLIQLRISGNSELPWKKDPLLVASTLWQPMRTTFMFSVEWVVRSGSRPWTLTTSLIRSGFSAGLQENRLA</sequence>
<proteinExistence type="predicted"/>
<evidence type="ECO:0000313" key="3">
    <source>
        <dbReference type="Proteomes" id="UP000028999"/>
    </source>
</evidence>
<reference evidence="1" key="3">
    <citation type="submission" date="2021-01" db="EMBL/GenBank/DDBJ databases">
        <authorList>
            <consortium name="Genoscope - CEA"/>
            <person name="William W."/>
        </authorList>
    </citation>
    <scope>NUCLEOTIDE SEQUENCE</scope>
</reference>
<organism evidence="2 3">
    <name type="scientific">Brassica napus</name>
    <name type="common">Rape</name>
    <dbReference type="NCBI Taxonomy" id="3708"/>
    <lineage>
        <taxon>Eukaryota</taxon>
        <taxon>Viridiplantae</taxon>
        <taxon>Streptophyta</taxon>
        <taxon>Embryophyta</taxon>
        <taxon>Tracheophyta</taxon>
        <taxon>Spermatophyta</taxon>
        <taxon>Magnoliopsida</taxon>
        <taxon>eudicotyledons</taxon>
        <taxon>Gunneridae</taxon>
        <taxon>Pentapetalae</taxon>
        <taxon>rosids</taxon>
        <taxon>malvids</taxon>
        <taxon>Brassicales</taxon>
        <taxon>Brassicaceae</taxon>
        <taxon>Brassiceae</taxon>
        <taxon>Brassica</taxon>
    </lineage>
</organism>
<reference evidence="2 3" key="1">
    <citation type="journal article" date="2014" name="Science">
        <title>Plant genetics. Early allopolyploid evolution in the post-Neolithic Brassica napus oilseed genome.</title>
        <authorList>
            <person name="Chalhoub B."/>
            <person name="Denoeud F."/>
            <person name="Liu S."/>
            <person name="Parkin I.A."/>
            <person name="Tang H."/>
            <person name="Wang X."/>
            <person name="Chiquet J."/>
            <person name="Belcram H."/>
            <person name="Tong C."/>
            <person name="Samans B."/>
            <person name="Correa M."/>
            <person name="Da Silva C."/>
            <person name="Just J."/>
            <person name="Falentin C."/>
            <person name="Koh C.S."/>
            <person name="Le Clainche I."/>
            <person name="Bernard M."/>
            <person name="Bento P."/>
            <person name="Noel B."/>
            <person name="Labadie K."/>
            <person name="Alberti A."/>
            <person name="Charles M."/>
            <person name="Arnaud D."/>
            <person name="Guo H."/>
            <person name="Daviaud C."/>
            <person name="Alamery S."/>
            <person name="Jabbari K."/>
            <person name="Zhao M."/>
            <person name="Edger P.P."/>
            <person name="Chelaifa H."/>
            <person name="Tack D."/>
            <person name="Lassalle G."/>
            <person name="Mestiri I."/>
            <person name="Schnel N."/>
            <person name="Le Paslier M.C."/>
            <person name="Fan G."/>
            <person name="Renault V."/>
            <person name="Bayer P.E."/>
            <person name="Golicz A.A."/>
            <person name="Manoli S."/>
            <person name="Lee T.H."/>
            <person name="Thi V.H."/>
            <person name="Chalabi S."/>
            <person name="Hu Q."/>
            <person name="Fan C."/>
            <person name="Tollenaere R."/>
            <person name="Lu Y."/>
            <person name="Battail C."/>
            <person name="Shen J."/>
            <person name="Sidebottom C.H."/>
            <person name="Wang X."/>
            <person name="Canaguier A."/>
            <person name="Chauveau A."/>
            <person name="Berard A."/>
            <person name="Deniot G."/>
            <person name="Guan M."/>
            <person name="Liu Z."/>
            <person name="Sun F."/>
            <person name="Lim Y.P."/>
            <person name="Lyons E."/>
            <person name="Town C.D."/>
            <person name="Bancroft I."/>
            <person name="Wang X."/>
            <person name="Meng J."/>
            <person name="Ma J."/>
            <person name="Pires J.C."/>
            <person name="King G.J."/>
            <person name="Brunel D."/>
            <person name="Delourme R."/>
            <person name="Renard M."/>
            <person name="Aury J.M."/>
            <person name="Adams K.L."/>
            <person name="Batley J."/>
            <person name="Snowdon R.J."/>
            <person name="Tost J."/>
            <person name="Edwards D."/>
            <person name="Zhou Y."/>
            <person name="Hua W."/>
            <person name="Sharpe A.G."/>
            <person name="Paterson A.H."/>
            <person name="Guan C."/>
            <person name="Wincker P."/>
        </authorList>
    </citation>
    <scope>NUCLEOTIDE SEQUENCE [LARGE SCALE GENOMIC DNA]</scope>
    <source>
        <strain evidence="3">cv. Darmor-bzh</strain>
    </source>
</reference>
<dbReference type="PaxDb" id="3708-A0A078HYY0"/>
<dbReference type="Gramene" id="CDY43092">
    <property type="protein sequence ID" value="CDY43092"/>
    <property type="gene ID" value="GSBRNA2T00076055001"/>
</dbReference>
<dbReference type="EMBL" id="HG994369">
    <property type="protein sequence ID" value="CAF1933950.1"/>
    <property type="molecule type" value="Genomic_DNA"/>
</dbReference>
<name>A0A078HYY0_BRANA</name>
<evidence type="ECO:0000313" key="1">
    <source>
        <dbReference type="EMBL" id="CAF1933950.1"/>
    </source>
</evidence>
<dbReference type="EMBL" id="LK032545">
    <property type="protein sequence ID" value="CDY43092.1"/>
    <property type="molecule type" value="Genomic_DNA"/>
</dbReference>
<protein>
    <submittedName>
        <fullName evidence="1">(rape) hypothetical protein</fullName>
    </submittedName>
    <submittedName>
        <fullName evidence="2">BnaC05g36850D protein</fullName>
    </submittedName>
</protein>
<reference evidence="2" key="2">
    <citation type="submission" date="2014-06" db="EMBL/GenBank/DDBJ databases">
        <authorList>
            <person name="Genoscope - CEA"/>
        </authorList>
    </citation>
    <scope>NUCLEOTIDE SEQUENCE</scope>
</reference>
<evidence type="ECO:0000313" key="2">
    <source>
        <dbReference type="EMBL" id="CDY43092.1"/>
    </source>
</evidence>
<keyword evidence="3" id="KW-1185">Reference proteome</keyword>
<accession>A0A078HYY0</accession>
<dbReference type="Proteomes" id="UP000028999">
    <property type="component" value="Unassembled WGS sequence"/>
</dbReference>
<dbReference type="AlphaFoldDB" id="A0A078HYY0"/>